<evidence type="ECO:0000313" key="5">
    <source>
        <dbReference type="Proteomes" id="UP001140453"/>
    </source>
</evidence>
<dbReference type="InterPro" id="IPR023226">
    <property type="entry name" value="Glyco_hydro_49_N_dom"/>
</dbReference>
<dbReference type="SUPFAM" id="SSF101596">
    <property type="entry name" value="Dextranase, N-terminal domain"/>
    <property type="match status" value="1"/>
</dbReference>
<feature type="domain" description="Glycoside hydrolase family 49 N-terminal" evidence="3">
    <location>
        <begin position="33"/>
        <end position="244"/>
    </location>
</feature>
<sequence>MCFPSLARASAQLAWLTGILSLAYTAHASQTLNTTASGTDLQTWWHDNGEINFDTPVQEGNVRQSHIYSTWVGSNVASTNQTFYQSFVYETIPRNGQGNILVPGDLSSLTNASDTVTIEADIWITMAWTSFLYSTESVVKISRAGNGSTASNVVIRPSNLKLDVTDDGEGNVYVTVPYRAEGYRFSVEFQDTLYSYRDDCGSTECDFVQDWHPDGPNYFANFTDANPVMGVEPHDSLLIFASPFPAADFVPEQTANETYVVWPGLVPDLSSINNTVVYFPPGTYWMTGTNHLVLPPSVNWVHLDAGAYVKGAIEFTTESATMKATGHGVLSGEQYVYQANTASGYTNNQSNIDGLRMWSGYSCSDIQQTFVLQGVTTNAPPFNTVDFTGDIDSMSVYQRDYKLVGAYFGQTDGTTLYSGSDVADTFYHSGDDTIKTYGSNITVRDVVVWKGKTAPTIQFGWASRNISNITVDGIDIIHMKYNSNMSHPSIIGANQIYNIPETQTDTADLSSKIRDVYFGNIRAEGISGNLMRIVPLSNFENITVENVSIEQFGPASTGIHQSQLPTWTNVDGKEVRIAGFTVTNFSVAGVQVAEVFSNYGANALGALNIAPVLLAIGSVEVTLPAFMS</sequence>
<dbReference type="EMBL" id="JAPEVB010000005">
    <property type="protein sequence ID" value="KAJ4387298.1"/>
    <property type="molecule type" value="Genomic_DNA"/>
</dbReference>
<evidence type="ECO:0000259" key="2">
    <source>
        <dbReference type="Pfam" id="PF03718"/>
    </source>
</evidence>
<dbReference type="Pfam" id="PF03718">
    <property type="entry name" value="Glyco_hydro_49"/>
    <property type="match status" value="1"/>
</dbReference>
<dbReference type="InterPro" id="IPR005192">
    <property type="entry name" value="Glyco_hydro_49_C"/>
</dbReference>
<dbReference type="Pfam" id="PF18783">
    <property type="entry name" value="IPU_b_solenoid"/>
    <property type="match status" value="1"/>
</dbReference>
<protein>
    <submittedName>
        <fullName evidence="4">Uncharacterized protein</fullName>
    </submittedName>
</protein>
<dbReference type="InterPro" id="IPR041274">
    <property type="entry name" value="IPU_b_solenoid"/>
</dbReference>
<keyword evidence="1" id="KW-0732">Signal</keyword>
<dbReference type="InterPro" id="IPR012334">
    <property type="entry name" value="Pectin_lyas_fold"/>
</dbReference>
<name>A0A9W8YLY0_9PEZI</name>
<reference evidence="4" key="1">
    <citation type="submission" date="2022-10" db="EMBL/GenBank/DDBJ databases">
        <title>Tapping the CABI collections for fungal endophytes: first genome assemblies for Collariella, Neodidymelliopsis, Ascochyta clinopodiicola, Didymella pomorum, Didymosphaeria variabile, Neocosmospora piperis and Neocucurbitaria cava.</title>
        <authorList>
            <person name="Hill R."/>
        </authorList>
    </citation>
    <scope>NUCLEOTIDE SEQUENCE</scope>
    <source>
        <strain evidence="4">IMI 355082</strain>
    </source>
</reference>
<dbReference type="AlphaFoldDB" id="A0A9W8YLY0"/>
<feature type="signal peptide" evidence="1">
    <location>
        <begin position="1"/>
        <end position="28"/>
    </location>
</feature>
<dbReference type="SUPFAM" id="SSF51126">
    <property type="entry name" value="Pectin lyase-like"/>
    <property type="match status" value="1"/>
</dbReference>
<dbReference type="Proteomes" id="UP001140453">
    <property type="component" value="Unassembled WGS sequence"/>
</dbReference>
<keyword evidence="5" id="KW-1185">Reference proteome</keyword>
<dbReference type="Gene3D" id="2.60.350.10">
    <property type="entry name" value="Dextranase, N-terminal"/>
    <property type="match status" value="1"/>
</dbReference>
<dbReference type="Pfam" id="PF18841">
    <property type="entry name" value="B_solenoid_dext"/>
    <property type="match status" value="1"/>
</dbReference>
<proteinExistence type="predicted"/>
<gene>
    <name evidence="4" type="ORF">N0V93_007887</name>
</gene>
<comment type="caution">
    <text evidence="4">The sequence shown here is derived from an EMBL/GenBank/DDBJ whole genome shotgun (WGS) entry which is preliminary data.</text>
</comment>
<accession>A0A9W8YLY0</accession>
<evidence type="ECO:0000256" key="1">
    <source>
        <dbReference type="SAM" id="SignalP"/>
    </source>
</evidence>
<dbReference type="Gene3D" id="2.160.20.10">
    <property type="entry name" value="Single-stranded right-handed beta-helix, Pectin lyase-like"/>
    <property type="match status" value="1"/>
</dbReference>
<organism evidence="4 5">
    <name type="scientific">Gnomoniopsis smithogilvyi</name>
    <dbReference type="NCBI Taxonomy" id="1191159"/>
    <lineage>
        <taxon>Eukaryota</taxon>
        <taxon>Fungi</taxon>
        <taxon>Dikarya</taxon>
        <taxon>Ascomycota</taxon>
        <taxon>Pezizomycotina</taxon>
        <taxon>Sordariomycetes</taxon>
        <taxon>Sordariomycetidae</taxon>
        <taxon>Diaporthales</taxon>
        <taxon>Gnomoniaceae</taxon>
        <taxon>Gnomoniopsis</taxon>
    </lineage>
</organism>
<evidence type="ECO:0000313" key="4">
    <source>
        <dbReference type="EMBL" id="KAJ4387298.1"/>
    </source>
</evidence>
<dbReference type="GO" id="GO:0004553">
    <property type="term" value="F:hydrolase activity, hydrolyzing O-glycosyl compounds"/>
    <property type="evidence" value="ECO:0007669"/>
    <property type="project" value="InterPro"/>
</dbReference>
<dbReference type="OrthoDB" id="406508at2759"/>
<dbReference type="InterPro" id="IPR011050">
    <property type="entry name" value="Pectin_lyase_fold/virulence"/>
</dbReference>
<feature type="chain" id="PRO_5040723067" evidence="1">
    <location>
        <begin position="29"/>
        <end position="628"/>
    </location>
</feature>
<dbReference type="InterPro" id="IPR035953">
    <property type="entry name" value="Dextranase_N-ter"/>
</dbReference>
<dbReference type="Pfam" id="PF17433">
    <property type="entry name" value="Glyco_hydro_49N"/>
    <property type="match status" value="1"/>
</dbReference>
<evidence type="ECO:0000259" key="3">
    <source>
        <dbReference type="Pfam" id="PF17433"/>
    </source>
</evidence>
<dbReference type="InterPro" id="IPR041402">
    <property type="entry name" value="B_solenoid_dext"/>
</dbReference>
<feature type="domain" description="Glycoside hydrolase family 49 C-terminal" evidence="2">
    <location>
        <begin position="505"/>
        <end position="611"/>
    </location>
</feature>